<dbReference type="SUPFAM" id="SSF46785">
    <property type="entry name" value="Winged helix' DNA-binding domain"/>
    <property type="match status" value="1"/>
</dbReference>
<gene>
    <name evidence="3" type="ORF">AQUCO_04400066v1</name>
</gene>
<dbReference type="GO" id="GO:0006334">
    <property type="term" value="P:nucleosome assembly"/>
    <property type="evidence" value="ECO:0007669"/>
    <property type="project" value="InterPro"/>
</dbReference>
<feature type="domain" description="H15" evidence="2">
    <location>
        <begin position="57"/>
        <end position="129"/>
    </location>
</feature>
<protein>
    <recommendedName>
        <fullName evidence="2">H15 domain-containing protein</fullName>
    </recommendedName>
</protein>
<proteinExistence type="predicted"/>
<reference evidence="3 4" key="1">
    <citation type="submission" date="2017-09" db="EMBL/GenBank/DDBJ databases">
        <title>WGS assembly of Aquilegia coerulea Goldsmith.</title>
        <authorList>
            <person name="Hodges S."/>
            <person name="Kramer E."/>
            <person name="Nordborg M."/>
            <person name="Tomkins J."/>
            <person name="Borevitz J."/>
            <person name="Derieg N."/>
            <person name="Yan J."/>
            <person name="Mihaltcheva S."/>
            <person name="Hayes R.D."/>
            <person name="Rokhsar D."/>
        </authorList>
    </citation>
    <scope>NUCLEOTIDE SEQUENCE [LARGE SCALE GENOMIC DNA]</scope>
    <source>
        <strain evidence="4">cv. Goldsmith</strain>
    </source>
</reference>
<dbReference type="GO" id="GO:0003677">
    <property type="term" value="F:DNA binding"/>
    <property type="evidence" value="ECO:0007669"/>
    <property type="project" value="InterPro"/>
</dbReference>
<organism evidence="3 4">
    <name type="scientific">Aquilegia coerulea</name>
    <name type="common">Rocky mountain columbine</name>
    <dbReference type="NCBI Taxonomy" id="218851"/>
    <lineage>
        <taxon>Eukaryota</taxon>
        <taxon>Viridiplantae</taxon>
        <taxon>Streptophyta</taxon>
        <taxon>Embryophyta</taxon>
        <taxon>Tracheophyta</taxon>
        <taxon>Spermatophyta</taxon>
        <taxon>Magnoliopsida</taxon>
        <taxon>Ranunculales</taxon>
        <taxon>Ranunculaceae</taxon>
        <taxon>Thalictroideae</taxon>
        <taxon>Aquilegia</taxon>
    </lineage>
</organism>
<accession>A0A2G5CMT8</accession>
<dbReference type="OrthoDB" id="1110759at2759"/>
<dbReference type="EMBL" id="KZ305061">
    <property type="protein sequence ID" value="PIA32615.1"/>
    <property type="molecule type" value="Genomic_DNA"/>
</dbReference>
<name>A0A2G5CMT8_AQUCA</name>
<dbReference type="Gene3D" id="1.10.10.10">
    <property type="entry name" value="Winged helix-like DNA-binding domain superfamily/Winged helix DNA-binding domain"/>
    <property type="match status" value="1"/>
</dbReference>
<feature type="region of interest" description="Disordered" evidence="1">
    <location>
        <begin position="1"/>
        <end position="49"/>
    </location>
</feature>
<sequence>MAEESSTGSNTTISSTSTRKGVRLTLSNSNEDEVQSHADDGATSIPKVPSLRSYRLQSQPILDYQMVLKAIKDLNEENGSSEETILEHIVSTTDETRSYLHVLRSTLKHLIREEDIEQTPESKYVLYGHYVRRAIQESDAKLEANPKSIFQFPNLRKKYP</sequence>
<dbReference type="InterPro" id="IPR036388">
    <property type="entry name" value="WH-like_DNA-bd_sf"/>
</dbReference>
<evidence type="ECO:0000259" key="2">
    <source>
        <dbReference type="PROSITE" id="PS51504"/>
    </source>
</evidence>
<dbReference type="Proteomes" id="UP000230069">
    <property type="component" value="Unassembled WGS sequence"/>
</dbReference>
<dbReference type="InterPro" id="IPR036390">
    <property type="entry name" value="WH_DNA-bd_sf"/>
</dbReference>
<dbReference type="GO" id="GO:0000786">
    <property type="term" value="C:nucleosome"/>
    <property type="evidence" value="ECO:0007669"/>
    <property type="project" value="InterPro"/>
</dbReference>
<dbReference type="Pfam" id="PF00538">
    <property type="entry name" value="Linker_histone"/>
    <property type="match status" value="1"/>
</dbReference>
<dbReference type="InterPro" id="IPR005818">
    <property type="entry name" value="Histone_H1/H5_H15"/>
</dbReference>
<evidence type="ECO:0000313" key="4">
    <source>
        <dbReference type="Proteomes" id="UP000230069"/>
    </source>
</evidence>
<dbReference type="PROSITE" id="PS51504">
    <property type="entry name" value="H15"/>
    <property type="match status" value="1"/>
</dbReference>
<evidence type="ECO:0000256" key="1">
    <source>
        <dbReference type="SAM" id="MobiDB-lite"/>
    </source>
</evidence>
<feature type="compositionally biased region" description="Low complexity" evidence="1">
    <location>
        <begin position="1"/>
        <end position="18"/>
    </location>
</feature>
<keyword evidence="4" id="KW-1185">Reference proteome</keyword>
<dbReference type="InParanoid" id="A0A2G5CMT8"/>
<evidence type="ECO:0000313" key="3">
    <source>
        <dbReference type="EMBL" id="PIA32615.1"/>
    </source>
</evidence>
<dbReference type="AlphaFoldDB" id="A0A2G5CMT8"/>